<evidence type="ECO:0000313" key="2">
    <source>
        <dbReference type="EMBL" id="KIY64859.1"/>
    </source>
</evidence>
<protein>
    <submittedName>
        <fullName evidence="2">Uncharacterized protein</fullName>
    </submittedName>
</protein>
<dbReference type="AlphaFoldDB" id="A0A0D7B3V3"/>
<feature type="coiled-coil region" evidence="1">
    <location>
        <begin position="6"/>
        <end position="33"/>
    </location>
</feature>
<dbReference type="EMBL" id="KN880615">
    <property type="protein sequence ID" value="KIY64859.1"/>
    <property type="molecule type" value="Genomic_DNA"/>
</dbReference>
<organism evidence="2 3">
    <name type="scientific">Cylindrobasidium torrendii FP15055 ss-10</name>
    <dbReference type="NCBI Taxonomy" id="1314674"/>
    <lineage>
        <taxon>Eukaryota</taxon>
        <taxon>Fungi</taxon>
        <taxon>Dikarya</taxon>
        <taxon>Basidiomycota</taxon>
        <taxon>Agaricomycotina</taxon>
        <taxon>Agaricomycetes</taxon>
        <taxon>Agaricomycetidae</taxon>
        <taxon>Agaricales</taxon>
        <taxon>Marasmiineae</taxon>
        <taxon>Physalacriaceae</taxon>
        <taxon>Cylindrobasidium</taxon>
    </lineage>
</organism>
<keyword evidence="3" id="KW-1185">Reference proteome</keyword>
<dbReference type="OrthoDB" id="3365698at2759"/>
<keyword evidence="1" id="KW-0175">Coiled coil</keyword>
<accession>A0A0D7B3V3</accession>
<dbReference type="Proteomes" id="UP000054007">
    <property type="component" value="Unassembled WGS sequence"/>
</dbReference>
<gene>
    <name evidence="2" type="ORF">CYLTODRAFT_424835</name>
</gene>
<sequence>MTDTLLSSLNCEVARIDEEINRTLQRLDALKDSQGIAKSKIRELQGHSAAQAIPDDVLREIFEYCVPWCRMSGCGSDSFPENSSLDSTLAPWTISQVCRNWRSVALSHPRLWATWHIPLGSGSNTFQSHLHGIQVLRVRSAGIPLRLSIFQTRNSRMGSNIVHWLSTHCMSRVADAHVTLPKDSAETLFHLHWLPSLTSLWLSVHGTESADPIELRTPALRQVHRACGALSSIMVELPWHQITHYTSELTSLECVGNMQNLRALTIIRDSEDPFRKPVSQRIELAQLTYLHINEMMSFGETCDAFQLCVFPSIHTLVIDIPVSMATLFKDVPALPTLLNISISLSTDNVDMEDEDYLELVEELDLAEIAKPTATAVRRAPNLQILHLAGDAIEQVIYALAEQAGPLSELKDVCITGSGEQQTAKALLSLINGRKMAGHSNLENITFYSNGQWEHDEDWAYENQMVLGAFFLQYCANDGTEVCYVNDGHEFDIPC</sequence>
<proteinExistence type="predicted"/>
<evidence type="ECO:0000313" key="3">
    <source>
        <dbReference type="Proteomes" id="UP000054007"/>
    </source>
</evidence>
<evidence type="ECO:0000256" key="1">
    <source>
        <dbReference type="SAM" id="Coils"/>
    </source>
</evidence>
<dbReference type="Gene3D" id="1.20.1280.50">
    <property type="match status" value="1"/>
</dbReference>
<name>A0A0D7B3V3_9AGAR</name>
<reference evidence="2 3" key="1">
    <citation type="journal article" date="2015" name="Fungal Genet. Biol.">
        <title>Evolution of novel wood decay mechanisms in Agaricales revealed by the genome sequences of Fistulina hepatica and Cylindrobasidium torrendii.</title>
        <authorList>
            <person name="Floudas D."/>
            <person name="Held B.W."/>
            <person name="Riley R."/>
            <person name="Nagy L.G."/>
            <person name="Koehler G."/>
            <person name="Ransdell A.S."/>
            <person name="Younus H."/>
            <person name="Chow J."/>
            <person name="Chiniquy J."/>
            <person name="Lipzen A."/>
            <person name="Tritt A."/>
            <person name="Sun H."/>
            <person name="Haridas S."/>
            <person name="LaButti K."/>
            <person name="Ohm R.A."/>
            <person name="Kues U."/>
            <person name="Blanchette R.A."/>
            <person name="Grigoriev I.V."/>
            <person name="Minto R.E."/>
            <person name="Hibbett D.S."/>
        </authorList>
    </citation>
    <scope>NUCLEOTIDE SEQUENCE [LARGE SCALE GENOMIC DNA]</scope>
    <source>
        <strain evidence="2 3">FP15055 ss-10</strain>
    </source>
</reference>